<dbReference type="SMART" id="SM00248">
    <property type="entry name" value="ANK"/>
    <property type="match status" value="4"/>
</dbReference>
<dbReference type="PROSITE" id="PS50297">
    <property type="entry name" value="ANK_REP_REGION"/>
    <property type="match status" value="2"/>
</dbReference>
<evidence type="ECO:0000256" key="1">
    <source>
        <dbReference type="ARBA" id="ARBA00022737"/>
    </source>
</evidence>
<reference evidence="4 5" key="1">
    <citation type="journal article" date="2023" name="Sci. Data">
        <title>Genome assembly of the Korean intertidal mud-creeper Batillaria attramentaria.</title>
        <authorList>
            <person name="Patra A.K."/>
            <person name="Ho P.T."/>
            <person name="Jun S."/>
            <person name="Lee S.J."/>
            <person name="Kim Y."/>
            <person name="Won Y.J."/>
        </authorList>
    </citation>
    <scope>NUCLEOTIDE SEQUENCE [LARGE SCALE GENOMIC DNA]</scope>
    <source>
        <strain evidence="4">Wonlab-2016</strain>
    </source>
</reference>
<dbReference type="SUPFAM" id="SSF48403">
    <property type="entry name" value="Ankyrin repeat"/>
    <property type="match status" value="1"/>
</dbReference>
<keyword evidence="5" id="KW-1185">Reference proteome</keyword>
<feature type="repeat" description="ANK" evidence="3">
    <location>
        <begin position="101"/>
        <end position="133"/>
    </location>
</feature>
<dbReference type="PROSITE" id="PS50088">
    <property type="entry name" value="ANK_REPEAT"/>
    <property type="match status" value="2"/>
</dbReference>
<dbReference type="Gene3D" id="1.25.40.20">
    <property type="entry name" value="Ankyrin repeat-containing domain"/>
    <property type="match status" value="1"/>
</dbReference>
<proteinExistence type="predicted"/>
<protein>
    <submittedName>
        <fullName evidence="4">Uncharacterized protein</fullName>
    </submittedName>
</protein>
<dbReference type="PANTHER" id="PTHR24201">
    <property type="entry name" value="ANK_REP_REGION DOMAIN-CONTAINING PROTEIN"/>
    <property type="match status" value="1"/>
</dbReference>
<evidence type="ECO:0000313" key="5">
    <source>
        <dbReference type="Proteomes" id="UP001519460"/>
    </source>
</evidence>
<evidence type="ECO:0000256" key="2">
    <source>
        <dbReference type="ARBA" id="ARBA00023043"/>
    </source>
</evidence>
<dbReference type="AlphaFoldDB" id="A0ABD0LBS4"/>
<dbReference type="EMBL" id="JACVVK020000066">
    <property type="protein sequence ID" value="KAK7496576.1"/>
    <property type="molecule type" value="Genomic_DNA"/>
</dbReference>
<dbReference type="InterPro" id="IPR036770">
    <property type="entry name" value="Ankyrin_rpt-contain_sf"/>
</dbReference>
<name>A0ABD0LBS4_9CAEN</name>
<comment type="caution">
    <text evidence="4">The sequence shown here is derived from an EMBL/GenBank/DDBJ whole genome shotgun (WGS) entry which is preliminary data.</text>
</comment>
<keyword evidence="2 3" id="KW-0040">ANK repeat</keyword>
<dbReference type="InterPro" id="IPR050776">
    <property type="entry name" value="Ank_Repeat/CDKN_Inhibitor"/>
</dbReference>
<dbReference type="InterPro" id="IPR002110">
    <property type="entry name" value="Ankyrin_rpt"/>
</dbReference>
<gene>
    <name evidence="4" type="ORF">BaRGS_00012228</name>
</gene>
<organism evidence="4 5">
    <name type="scientific">Batillaria attramentaria</name>
    <dbReference type="NCBI Taxonomy" id="370345"/>
    <lineage>
        <taxon>Eukaryota</taxon>
        <taxon>Metazoa</taxon>
        <taxon>Spiralia</taxon>
        <taxon>Lophotrochozoa</taxon>
        <taxon>Mollusca</taxon>
        <taxon>Gastropoda</taxon>
        <taxon>Caenogastropoda</taxon>
        <taxon>Sorbeoconcha</taxon>
        <taxon>Cerithioidea</taxon>
        <taxon>Batillariidae</taxon>
        <taxon>Batillaria</taxon>
    </lineage>
</organism>
<dbReference type="Proteomes" id="UP001519460">
    <property type="component" value="Unassembled WGS sequence"/>
</dbReference>
<evidence type="ECO:0000313" key="4">
    <source>
        <dbReference type="EMBL" id="KAK7496576.1"/>
    </source>
</evidence>
<feature type="repeat" description="ANK" evidence="3">
    <location>
        <begin position="68"/>
        <end position="100"/>
    </location>
</feature>
<sequence length="331" mass="35408">MVLSEHGVSIDAANHRVNQTPAHIAAEHNRLHCLHWLVTRGAATARQLSCLRTIGCKPGIASVASSQSRLTPVHLAAESGHAQCLHWLLQRGNGYAQQDNMGDTPLHKAVRNGNLECVALLIPHGPAISLENHSGQTPLDVARISQQAECAAHLQRAMASQQTGIGLPMSSPGVNQHVSSSATLVPNSSPDILMNGEPIYINQGGEAMVATGTEQVMETEDVMESCVSSVVVPAHTAGVKRSLDDGDDSNFKRQRCFEPVKGTNFQHHAESPVHVSLQPSPISYKPGLPPDRVDTPYVGTSSMLEHCHSLQAQYGYDSSFINSVVTTNHGS</sequence>
<accession>A0ABD0LBS4</accession>
<evidence type="ECO:0000256" key="3">
    <source>
        <dbReference type="PROSITE-ProRule" id="PRU00023"/>
    </source>
</evidence>
<dbReference type="PANTHER" id="PTHR24201:SF17">
    <property type="entry name" value="ANKYRIN REPEAT DOMAIN-CONTAINING PROTEIN 10-LIKE ISOFORM X1"/>
    <property type="match status" value="1"/>
</dbReference>
<keyword evidence="1" id="KW-0677">Repeat</keyword>
<dbReference type="Pfam" id="PF12796">
    <property type="entry name" value="Ank_2"/>
    <property type="match status" value="1"/>
</dbReference>